<proteinExistence type="predicted"/>
<dbReference type="PANTHER" id="PTHR45689:SF5">
    <property type="entry name" value="I[[H]] CHANNEL, ISOFORM E"/>
    <property type="match status" value="1"/>
</dbReference>
<feature type="region of interest" description="Disordered" evidence="1">
    <location>
        <begin position="819"/>
        <end position="846"/>
    </location>
</feature>
<dbReference type="Pfam" id="PF00027">
    <property type="entry name" value="cNMP_binding"/>
    <property type="match status" value="1"/>
</dbReference>
<dbReference type="Gene3D" id="1.10.287.630">
    <property type="entry name" value="Helix hairpin bin"/>
    <property type="match status" value="1"/>
</dbReference>
<dbReference type="GeneID" id="7839007"/>
<dbReference type="RefSeq" id="XP_001015691.2">
    <property type="nucleotide sequence ID" value="XM_001015691.2"/>
</dbReference>
<feature type="compositionally biased region" description="Polar residues" evidence="1">
    <location>
        <begin position="653"/>
        <end position="664"/>
    </location>
</feature>
<dbReference type="SUPFAM" id="SSF81324">
    <property type="entry name" value="Voltage-gated potassium channels"/>
    <property type="match status" value="1"/>
</dbReference>
<feature type="transmembrane region" description="Helical" evidence="2">
    <location>
        <begin position="313"/>
        <end position="335"/>
    </location>
</feature>
<dbReference type="InterPro" id="IPR051413">
    <property type="entry name" value="K/Na_HCN_channel"/>
</dbReference>
<evidence type="ECO:0000259" key="3">
    <source>
        <dbReference type="Pfam" id="PF00027"/>
    </source>
</evidence>
<dbReference type="KEGG" id="tet:TTHERM_00077500"/>
<evidence type="ECO:0000256" key="2">
    <source>
        <dbReference type="SAM" id="Phobius"/>
    </source>
</evidence>
<evidence type="ECO:0000313" key="4">
    <source>
        <dbReference type="EMBL" id="EAR95446.2"/>
    </source>
</evidence>
<dbReference type="OrthoDB" id="296750at2759"/>
<accession>Q23G14</accession>
<dbReference type="PANTHER" id="PTHR45689">
    <property type="entry name" value="I[[H]] CHANNEL, ISOFORM E"/>
    <property type="match status" value="1"/>
</dbReference>
<evidence type="ECO:0000313" key="5">
    <source>
        <dbReference type="Proteomes" id="UP000009168"/>
    </source>
</evidence>
<dbReference type="Proteomes" id="UP000009168">
    <property type="component" value="Unassembled WGS sequence"/>
</dbReference>
<keyword evidence="2" id="KW-0812">Transmembrane</keyword>
<reference evidence="5" key="1">
    <citation type="journal article" date="2006" name="PLoS Biol.">
        <title>Macronuclear genome sequence of the ciliate Tetrahymena thermophila, a model eukaryote.</title>
        <authorList>
            <person name="Eisen J.A."/>
            <person name="Coyne R.S."/>
            <person name="Wu M."/>
            <person name="Wu D."/>
            <person name="Thiagarajan M."/>
            <person name="Wortman J.R."/>
            <person name="Badger J.H."/>
            <person name="Ren Q."/>
            <person name="Amedeo P."/>
            <person name="Jones K.M."/>
            <person name="Tallon L.J."/>
            <person name="Delcher A.L."/>
            <person name="Salzberg S.L."/>
            <person name="Silva J.C."/>
            <person name="Haas B.J."/>
            <person name="Majoros W.H."/>
            <person name="Farzad M."/>
            <person name="Carlton J.M."/>
            <person name="Smith R.K. Jr."/>
            <person name="Garg J."/>
            <person name="Pearlman R.E."/>
            <person name="Karrer K.M."/>
            <person name="Sun L."/>
            <person name="Manning G."/>
            <person name="Elde N.C."/>
            <person name="Turkewitz A.P."/>
            <person name="Asai D.J."/>
            <person name="Wilkes D.E."/>
            <person name="Wang Y."/>
            <person name="Cai H."/>
            <person name="Collins K."/>
            <person name="Stewart B.A."/>
            <person name="Lee S.R."/>
            <person name="Wilamowska K."/>
            <person name="Weinberg Z."/>
            <person name="Ruzzo W.L."/>
            <person name="Wloga D."/>
            <person name="Gaertig J."/>
            <person name="Frankel J."/>
            <person name="Tsao C.-C."/>
            <person name="Gorovsky M.A."/>
            <person name="Keeling P.J."/>
            <person name="Waller R.F."/>
            <person name="Patron N.J."/>
            <person name="Cherry J.M."/>
            <person name="Stover N.A."/>
            <person name="Krieger C.J."/>
            <person name="del Toro C."/>
            <person name="Ryder H.F."/>
            <person name="Williamson S.C."/>
            <person name="Barbeau R.A."/>
            <person name="Hamilton E.P."/>
            <person name="Orias E."/>
        </authorList>
    </citation>
    <scope>NUCLEOTIDE SEQUENCE [LARGE SCALE GENOMIC DNA]</scope>
    <source>
        <strain evidence="5">SB210</strain>
    </source>
</reference>
<keyword evidence="2" id="KW-1133">Transmembrane helix</keyword>
<dbReference type="GO" id="GO:0005249">
    <property type="term" value="F:voltage-gated potassium channel activity"/>
    <property type="evidence" value="ECO:0007669"/>
    <property type="project" value="TreeGrafter"/>
</dbReference>
<feature type="transmembrane region" description="Helical" evidence="2">
    <location>
        <begin position="341"/>
        <end position="366"/>
    </location>
</feature>
<organism evidence="4 5">
    <name type="scientific">Tetrahymena thermophila (strain SB210)</name>
    <dbReference type="NCBI Taxonomy" id="312017"/>
    <lineage>
        <taxon>Eukaryota</taxon>
        <taxon>Sar</taxon>
        <taxon>Alveolata</taxon>
        <taxon>Ciliophora</taxon>
        <taxon>Intramacronucleata</taxon>
        <taxon>Oligohymenophorea</taxon>
        <taxon>Hymenostomatida</taxon>
        <taxon>Tetrahymenina</taxon>
        <taxon>Tetrahymenidae</taxon>
        <taxon>Tetrahymena</taxon>
    </lineage>
</organism>
<dbReference type="SUPFAM" id="SSF51206">
    <property type="entry name" value="cAMP-binding domain-like"/>
    <property type="match status" value="1"/>
</dbReference>
<keyword evidence="2" id="KW-0472">Membrane</keyword>
<dbReference type="Gene3D" id="2.60.120.10">
    <property type="entry name" value="Jelly Rolls"/>
    <property type="match status" value="1"/>
</dbReference>
<dbReference type="GO" id="GO:0098855">
    <property type="term" value="C:HCN channel complex"/>
    <property type="evidence" value="ECO:0007669"/>
    <property type="project" value="TreeGrafter"/>
</dbReference>
<name>Q23G14_TETTS</name>
<dbReference type="GO" id="GO:0003254">
    <property type="term" value="P:regulation of membrane depolarization"/>
    <property type="evidence" value="ECO:0007669"/>
    <property type="project" value="TreeGrafter"/>
</dbReference>
<dbReference type="CDD" id="cd00038">
    <property type="entry name" value="CAP_ED"/>
    <property type="match status" value="1"/>
</dbReference>
<dbReference type="Gene3D" id="1.10.287.70">
    <property type="match status" value="1"/>
</dbReference>
<evidence type="ECO:0000256" key="1">
    <source>
        <dbReference type="SAM" id="MobiDB-lite"/>
    </source>
</evidence>
<dbReference type="InterPro" id="IPR000595">
    <property type="entry name" value="cNMP-bd_dom"/>
</dbReference>
<dbReference type="EMBL" id="GG662704">
    <property type="protein sequence ID" value="EAR95446.2"/>
    <property type="molecule type" value="Genomic_DNA"/>
</dbReference>
<dbReference type="InterPro" id="IPR014710">
    <property type="entry name" value="RmlC-like_jellyroll"/>
</dbReference>
<feature type="region of interest" description="Disordered" evidence="1">
    <location>
        <begin position="653"/>
        <end position="691"/>
    </location>
</feature>
<protein>
    <submittedName>
        <fullName evidence="4">Cyclic nucleotide-binding domain protein</fullName>
    </submittedName>
</protein>
<dbReference type="AlphaFoldDB" id="Q23G14"/>
<dbReference type="InParanoid" id="Q23G14"/>
<dbReference type="eggNOG" id="KOG0498">
    <property type="taxonomic scope" value="Eukaryota"/>
</dbReference>
<feature type="transmembrane region" description="Helical" evidence="2">
    <location>
        <begin position="263"/>
        <end position="292"/>
    </location>
</feature>
<dbReference type="HOGENOM" id="CLU_487938_0_0_1"/>
<gene>
    <name evidence="4" type="ORF">TTHERM_00077500</name>
</gene>
<feature type="compositionally biased region" description="Acidic residues" evidence="1">
    <location>
        <begin position="669"/>
        <end position="678"/>
    </location>
</feature>
<sequence length="918" mass="108597">METHDQDNLYNTQRLFQSFQKQNLDQEYKDLNLLQDVSCWSETQNSKISCIQSQTENIRTVNSAESRVQGLQNNKKEDEKIETSIKNQQTQDEQIIVQIQQISNRNIKSKTFSGAQDRQKESDKNKLSSLSYGQYKTIAMQKGMNSNFKNKNITDSISFMMKLKQKITYYQRVLTLSGRSKYITEAIRQYINDKSDSSHNKAQNWLFKYDITQNRICIDLIPIIIVYNQSSKMVQILIFIKAINVLSDIAQFQKYLCMVVRKYYFVILVNLVFKIFIFAHIISCMWYIIALIEINYMNIKSWIEDNVDMEEDWWKLYIQSLYWALTLMTTGSNIATTTLQLFFTAFIMIFTTIAFGYLLNIVGFVLETIDKQDEQKRSDINIINEYMRQKKISQNLQSKINISLEYYYSQNTSKLHQQSEEILDKLSLDLKVSLAKEFIKRILNKIEILNKNFSNSALDLLCFSSLEEFYLPNQIIFSESHNTEPSLIYVISGQVEVVYFDQMEQGVPVQYINSQIKEGQICGQIEFFTGISQQRYFRSTEYSQILRITNKDLIDIVKRDQKDFERFCQIRDNILMYEQYSSLQLTCSICNYSTHQVVNCPMIHLQKYFLLSKIGISQKQQQNRQSHDRRLKFKRKKKLTENNVMHGQFIQENLQKQQVHSNSDVEYVSSEETDEQTNELESKTNTQQTDAEEHFKIQRVSDDNQETEIKTDKRKSIHILQLNIPQQKMQSGNYRQSILQQVEEISSKGELIDLANLADLNLKNMAKRKQSVLNKKMEFTFEIQQYADTNHKVRASDCDFSSVLSPQKKQSAMFYQNNASQLNNSQDLEDRSQPIRKKDRNKTFTRNTNSHLTQVVRMQQFQNLNKQQDDELENPWTFEKLQDYKFYFSKGNSKNYLQRYNKFYNKKFKDFLKKSMKK</sequence>
<dbReference type="GO" id="GO:0035725">
    <property type="term" value="P:sodium ion transmembrane transport"/>
    <property type="evidence" value="ECO:0007669"/>
    <property type="project" value="TreeGrafter"/>
</dbReference>
<dbReference type="InterPro" id="IPR018490">
    <property type="entry name" value="cNMP-bd_dom_sf"/>
</dbReference>
<feature type="domain" description="Cyclic nucleotide-binding" evidence="3">
    <location>
        <begin position="468"/>
        <end position="560"/>
    </location>
</feature>
<keyword evidence="5" id="KW-1185">Reference proteome</keyword>